<feature type="region of interest" description="Disordered" evidence="3">
    <location>
        <begin position="177"/>
        <end position="231"/>
    </location>
</feature>
<accession>A0A2T8IKL4</accession>
<feature type="chain" id="PRO_5015587323" description="Wall-associated receptor kinase galacturonan-binding domain-containing protein" evidence="4">
    <location>
        <begin position="26"/>
        <end position="231"/>
    </location>
</feature>
<proteinExistence type="predicted"/>
<name>A0A2T8IKL4_9POAL</name>
<dbReference type="GO" id="GO:0030247">
    <property type="term" value="F:polysaccharide binding"/>
    <property type="evidence" value="ECO:0007669"/>
    <property type="project" value="InterPro"/>
</dbReference>
<dbReference type="AlphaFoldDB" id="A0A2T8IKL4"/>
<keyword evidence="2 4" id="KW-0732">Signal</keyword>
<evidence type="ECO:0000313" key="6">
    <source>
        <dbReference type="EMBL" id="PVH38214.1"/>
    </source>
</evidence>
<feature type="domain" description="Wall-associated receptor kinase galacturonan-binding" evidence="5">
    <location>
        <begin position="39"/>
        <end position="117"/>
    </location>
</feature>
<dbReference type="EMBL" id="CM008050">
    <property type="protein sequence ID" value="PVH38214.1"/>
    <property type="molecule type" value="Genomic_DNA"/>
</dbReference>
<evidence type="ECO:0000256" key="4">
    <source>
        <dbReference type="SAM" id="SignalP"/>
    </source>
</evidence>
<protein>
    <recommendedName>
        <fullName evidence="5">Wall-associated receptor kinase galacturonan-binding domain-containing protein</fullName>
    </recommendedName>
</protein>
<dbReference type="GO" id="GO:0016020">
    <property type="term" value="C:membrane"/>
    <property type="evidence" value="ECO:0007669"/>
    <property type="project" value="UniProtKB-SubCell"/>
</dbReference>
<feature type="signal peptide" evidence="4">
    <location>
        <begin position="1"/>
        <end position="25"/>
    </location>
</feature>
<dbReference type="InterPro" id="IPR025287">
    <property type="entry name" value="WAK_GUB"/>
</dbReference>
<dbReference type="Gramene" id="PVH38214">
    <property type="protein sequence ID" value="PVH38214"/>
    <property type="gene ID" value="PAHAL_5G199500"/>
</dbReference>
<reference evidence="6" key="1">
    <citation type="submission" date="2018-04" db="EMBL/GenBank/DDBJ databases">
        <title>WGS assembly of Panicum hallii.</title>
        <authorList>
            <person name="Lovell J."/>
            <person name="Jenkins J."/>
            <person name="Lowry D."/>
            <person name="Mamidi S."/>
            <person name="Sreedasyam A."/>
            <person name="Weng X."/>
            <person name="Barry K."/>
            <person name="Bonette J."/>
            <person name="Campitelli B."/>
            <person name="Daum C."/>
            <person name="Gordon S."/>
            <person name="Gould B."/>
            <person name="Lipzen A."/>
            <person name="Macqueen A."/>
            <person name="Palacio-Mejia J."/>
            <person name="Plott C."/>
            <person name="Shakirov E."/>
            <person name="Shu S."/>
            <person name="Yoshinaga Y."/>
            <person name="Zane M."/>
            <person name="Rokhsar D."/>
            <person name="Grimwood J."/>
            <person name="Schmutz J."/>
            <person name="Juenger T."/>
        </authorList>
    </citation>
    <scope>NUCLEOTIDE SEQUENCE [LARGE SCALE GENOMIC DNA]</scope>
    <source>
        <strain evidence="6">FIL2</strain>
    </source>
</reference>
<dbReference type="Proteomes" id="UP000243499">
    <property type="component" value="Chromosome 5"/>
</dbReference>
<evidence type="ECO:0000259" key="5">
    <source>
        <dbReference type="Pfam" id="PF13947"/>
    </source>
</evidence>
<gene>
    <name evidence="6" type="ORF">PAHAL_5G199500</name>
</gene>
<evidence type="ECO:0000256" key="1">
    <source>
        <dbReference type="ARBA" id="ARBA00004167"/>
    </source>
</evidence>
<dbReference type="PANTHER" id="PTHR33138">
    <property type="entry name" value="OS01G0690200 PROTEIN"/>
    <property type="match status" value="1"/>
</dbReference>
<comment type="subcellular location">
    <subcellularLocation>
        <location evidence="1">Membrane</location>
        <topology evidence="1">Single-pass membrane protein</topology>
    </subcellularLocation>
</comment>
<dbReference type="Pfam" id="PF13947">
    <property type="entry name" value="GUB_WAK_bind"/>
    <property type="match status" value="1"/>
</dbReference>
<sequence>MAAHLPFLPVLLFVFLAVHVPASHGDPAPPLTTYDASMCPESSRCGDVSIKYPFFLSNTVRYIANRNYDTPYVCGYTDLEISCEGDGPTGTRVIRLGSESYTVLNISYENKTIVLADSDMLRPGRSHNVSFSEVWLRYSTSSNGNLTFFLGCDPALAGLDTYRIDCNGLKSPFGDGGASFVPTPDDHGKASPRARVGRVLQEPLRAGEERGSDGDSKEQDQLMKRRIWGRA</sequence>
<evidence type="ECO:0000256" key="2">
    <source>
        <dbReference type="ARBA" id="ARBA00022729"/>
    </source>
</evidence>
<organism evidence="6">
    <name type="scientific">Panicum hallii</name>
    <dbReference type="NCBI Taxonomy" id="206008"/>
    <lineage>
        <taxon>Eukaryota</taxon>
        <taxon>Viridiplantae</taxon>
        <taxon>Streptophyta</taxon>
        <taxon>Embryophyta</taxon>
        <taxon>Tracheophyta</taxon>
        <taxon>Spermatophyta</taxon>
        <taxon>Magnoliopsida</taxon>
        <taxon>Liliopsida</taxon>
        <taxon>Poales</taxon>
        <taxon>Poaceae</taxon>
        <taxon>PACMAD clade</taxon>
        <taxon>Panicoideae</taxon>
        <taxon>Panicodae</taxon>
        <taxon>Paniceae</taxon>
        <taxon>Panicinae</taxon>
        <taxon>Panicum</taxon>
        <taxon>Panicum sect. Panicum</taxon>
    </lineage>
</organism>
<feature type="compositionally biased region" description="Basic and acidic residues" evidence="3">
    <location>
        <begin position="205"/>
        <end position="223"/>
    </location>
</feature>
<dbReference type="PANTHER" id="PTHR33138:SF54">
    <property type="entry name" value="OS01G0690900 PROTEIN"/>
    <property type="match status" value="1"/>
</dbReference>
<evidence type="ECO:0000256" key="3">
    <source>
        <dbReference type="SAM" id="MobiDB-lite"/>
    </source>
</evidence>